<keyword evidence="2" id="KW-1185">Reference proteome</keyword>
<organism evidence="1 2">
    <name type="scientific">Tritrichomonas foetus</name>
    <dbReference type="NCBI Taxonomy" id="1144522"/>
    <lineage>
        <taxon>Eukaryota</taxon>
        <taxon>Metamonada</taxon>
        <taxon>Parabasalia</taxon>
        <taxon>Tritrichomonadida</taxon>
        <taxon>Tritrichomonadidae</taxon>
        <taxon>Tritrichomonas</taxon>
    </lineage>
</organism>
<dbReference type="Proteomes" id="UP000179807">
    <property type="component" value="Unassembled WGS sequence"/>
</dbReference>
<gene>
    <name evidence="1" type="ORF">TRFO_02500</name>
</gene>
<proteinExistence type="predicted"/>
<dbReference type="GeneID" id="94825428"/>
<protein>
    <submittedName>
        <fullName evidence="1">Uncharacterized protein</fullName>
    </submittedName>
</protein>
<reference evidence="1" key="1">
    <citation type="submission" date="2016-10" db="EMBL/GenBank/DDBJ databases">
        <authorList>
            <person name="Benchimol M."/>
            <person name="Almeida L.G."/>
            <person name="Vasconcelos A.T."/>
            <person name="Perreira-Neves A."/>
            <person name="Rosa I.A."/>
            <person name="Tasca T."/>
            <person name="Bogo M.R."/>
            <person name="de Souza W."/>
        </authorList>
    </citation>
    <scope>NUCLEOTIDE SEQUENCE [LARGE SCALE GENOMIC DNA]</scope>
    <source>
        <strain evidence="1">K</strain>
    </source>
</reference>
<name>A0A1J4L1T2_9EUKA</name>
<dbReference type="RefSeq" id="XP_068370615.1">
    <property type="nucleotide sequence ID" value="XM_068490724.1"/>
</dbReference>
<evidence type="ECO:0000313" key="1">
    <source>
        <dbReference type="EMBL" id="OHT17479.1"/>
    </source>
</evidence>
<sequence length="105" mass="12001">MNSDKWENLPTDEILTEILKQCETNPEYKDIADAINDQLEKLFYQYEGNLKDPSVNIVDKILGQSENSIMEDTKNLVLKIFDDQKQFITIKNSALASTQKSSNGE</sequence>
<dbReference type="EMBL" id="MLAK01000002">
    <property type="protein sequence ID" value="OHT17479.1"/>
    <property type="molecule type" value="Genomic_DNA"/>
</dbReference>
<dbReference type="AlphaFoldDB" id="A0A1J4L1T2"/>
<comment type="caution">
    <text evidence="1">The sequence shown here is derived from an EMBL/GenBank/DDBJ whole genome shotgun (WGS) entry which is preliminary data.</text>
</comment>
<accession>A0A1J4L1T2</accession>
<dbReference type="VEuPathDB" id="TrichDB:TRFO_02500"/>
<evidence type="ECO:0000313" key="2">
    <source>
        <dbReference type="Proteomes" id="UP000179807"/>
    </source>
</evidence>